<dbReference type="Gene3D" id="3.30.710.10">
    <property type="entry name" value="Potassium Channel Kv1.1, Chain A"/>
    <property type="match status" value="1"/>
</dbReference>
<keyword evidence="3" id="KW-1185">Reference proteome</keyword>
<accession>A0A8X6IV88</accession>
<proteinExistence type="predicted"/>
<name>A0A8X6IV88_TRICU</name>
<dbReference type="Proteomes" id="UP000887116">
    <property type="component" value="Unassembled WGS sequence"/>
</dbReference>
<dbReference type="InterPro" id="IPR011333">
    <property type="entry name" value="SKP1/BTB/POZ_sf"/>
</dbReference>
<evidence type="ECO:0000313" key="3">
    <source>
        <dbReference type="Proteomes" id="UP000887116"/>
    </source>
</evidence>
<evidence type="ECO:0000313" key="2">
    <source>
        <dbReference type="EMBL" id="GFR29104.1"/>
    </source>
</evidence>
<organism evidence="2 3">
    <name type="scientific">Trichonephila clavata</name>
    <name type="common">Joro spider</name>
    <name type="synonym">Nephila clavata</name>
    <dbReference type="NCBI Taxonomy" id="2740835"/>
    <lineage>
        <taxon>Eukaryota</taxon>
        <taxon>Metazoa</taxon>
        <taxon>Ecdysozoa</taxon>
        <taxon>Arthropoda</taxon>
        <taxon>Chelicerata</taxon>
        <taxon>Arachnida</taxon>
        <taxon>Araneae</taxon>
        <taxon>Araneomorphae</taxon>
        <taxon>Entelegynae</taxon>
        <taxon>Araneoidea</taxon>
        <taxon>Nephilidae</taxon>
        <taxon>Trichonephila</taxon>
    </lineage>
</organism>
<evidence type="ECO:0000259" key="1">
    <source>
        <dbReference type="PROSITE" id="PS50097"/>
    </source>
</evidence>
<dbReference type="SUPFAM" id="SSF54695">
    <property type="entry name" value="POZ domain"/>
    <property type="match status" value="1"/>
</dbReference>
<dbReference type="PANTHER" id="PTHR24413">
    <property type="entry name" value="SPECKLE-TYPE POZ PROTEIN"/>
    <property type="match status" value="1"/>
</dbReference>
<dbReference type="PROSITE" id="PS50097">
    <property type="entry name" value="BTB"/>
    <property type="match status" value="1"/>
</dbReference>
<dbReference type="InterPro" id="IPR000210">
    <property type="entry name" value="BTB/POZ_dom"/>
</dbReference>
<dbReference type="OrthoDB" id="6434522at2759"/>
<dbReference type="EMBL" id="BMAO01019216">
    <property type="protein sequence ID" value="GFR29104.1"/>
    <property type="molecule type" value="Genomic_DNA"/>
</dbReference>
<feature type="domain" description="BTB" evidence="1">
    <location>
        <begin position="74"/>
        <end position="122"/>
    </location>
</feature>
<sequence length="122" mass="13925">MDNKNMFLKNDVLSLNIESSWCDGFDLKRIGLASFANNAMNHGMSISNSDVGKRYEADDLKEDFETLYAEGILSDVKIRTANFTFQAHKNILSARSPVFRAMFTTEMKEKTQECIDIPGFRR</sequence>
<reference evidence="2" key="1">
    <citation type="submission" date="2020-07" db="EMBL/GenBank/DDBJ databases">
        <title>Multicomponent nature underlies the extraordinary mechanical properties of spider dragline silk.</title>
        <authorList>
            <person name="Kono N."/>
            <person name="Nakamura H."/>
            <person name="Mori M."/>
            <person name="Yoshida Y."/>
            <person name="Ohtoshi R."/>
            <person name="Malay A.D."/>
            <person name="Moran D.A.P."/>
            <person name="Tomita M."/>
            <person name="Numata K."/>
            <person name="Arakawa K."/>
        </authorList>
    </citation>
    <scope>NUCLEOTIDE SEQUENCE</scope>
</reference>
<dbReference type="AlphaFoldDB" id="A0A8X6IV88"/>
<protein>
    <submittedName>
        <fullName evidence="2">Tdpoz3</fullName>
    </submittedName>
</protein>
<dbReference type="Pfam" id="PF00651">
    <property type="entry name" value="BTB"/>
    <property type="match status" value="1"/>
</dbReference>
<dbReference type="CDD" id="cd18186">
    <property type="entry name" value="BTB_POZ_ZBTB_KLHL-like"/>
    <property type="match status" value="1"/>
</dbReference>
<gene>
    <name evidence="2" type="primary">NCL1_26866</name>
    <name evidence="2" type="ORF">TNCT_667531</name>
</gene>
<comment type="caution">
    <text evidence="2">The sequence shown here is derived from an EMBL/GenBank/DDBJ whole genome shotgun (WGS) entry which is preliminary data.</text>
</comment>